<dbReference type="InterPro" id="IPR023707">
    <property type="entry name" value="OM_assembly_BamA"/>
</dbReference>
<comment type="subcellular location">
    <subcellularLocation>
        <location evidence="1">Membrane</location>
    </subcellularLocation>
</comment>
<dbReference type="PIRSF" id="PIRSF006076">
    <property type="entry name" value="OM_assembly_OMP85"/>
    <property type="match status" value="1"/>
</dbReference>
<protein>
    <submittedName>
        <fullName evidence="9">POTRA domain-containing protein</fullName>
    </submittedName>
</protein>
<dbReference type="Proteomes" id="UP001302349">
    <property type="component" value="Chromosome"/>
</dbReference>
<evidence type="ECO:0000313" key="10">
    <source>
        <dbReference type="Proteomes" id="UP001302349"/>
    </source>
</evidence>
<feature type="domain" description="POTRA" evidence="8">
    <location>
        <begin position="48"/>
        <end position="122"/>
    </location>
</feature>
<dbReference type="EMBL" id="CP136051">
    <property type="protein sequence ID" value="WOK06433.1"/>
    <property type="molecule type" value="Genomic_DNA"/>
</dbReference>
<dbReference type="PANTHER" id="PTHR12815">
    <property type="entry name" value="SORTING AND ASSEMBLY MACHINERY SAMM50 PROTEIN FAMILY MEMBER"/>
    <property type="match status" value="1"/>
</dbReference>
<keyword evidence="3" id="KW-0812">Transmembrane</keyword>
<dbReference type="Gene3D" id="3.10.20.310">
    <property type="entry name" value="membrane protein fhac"/>
    <property type="match status" value="5"/>
</dbReference>
<organism evidence="9 10">
    <name type="scientific">Imperialibacter roseus</name>
    <dbReference type="NCBI Taxonomy" id="1324217"/>
    <lineage>
        <taxon>Bacteria</taxon>
        <taxon>Pseudomonadati</taxon>
        <taxon>Bacteroidota</taxon>
        <taxon>Cytophagia</taxon>
        <taxon>Cytophagales</taxon>
        <taxon>Flammeovirgaceae</taxon>
        <taxon>Imperialibacter</taxon>
    </lineage>
</organism>
<keyword evidence="2" id="KW-1134">Transmembrane beta strand</keyword>
<feature type="domain" description="POTRA" evidence="8">
    <location>
        <begin position="424"/>
        <end position="499"/>
    </location>
</feature>
<evidence type="ECO:0000256" key="6">
    <source>
        <dbReference type="ARBA" id="ARBA00023237"/>
    </source>
</evidence>
<evidence type="ECO:0000256" key="5">
    <source>
        <dbReference type="ARBA" id="ARBA00023136"/>
    </source>
</evidence>
<accession>A0ABZ0IN21</accession>
<sequence>MKKIVIVFAASLLCVVQSVDAQIRPGLRSTPATSGSGLQLDYSNPKEYEIGGIEVTGSEYLDKNAIISISGLTVGSTIKVPGDATSGAIKKLWNQGILGDVSLFVSKIEGNQIFLTIELKERPRLTKFTFEGLNKTQKSDIEDDIKLIKGRVVTDAVIKNTELTIKKYFQGKGYLNADVKVVQQKDTLLSNSVMLKIVVDKKYKVKVNDIKFTGNDVFLDSKLKSKMKNTGERLRFTLIEDLIGRSLRVFQPKEVKEFVTSTKPFGWREFRSYLHDNVKINVFKTKKFLQPKYEEDKKSLITYFNAQGYRDAEIVADSTVKSGKGLDVYITVDPGQKYYFGDITWSGNYVYDNETLDKVLAIKRGDVYDMELVKKKLTFNPQGADISSLYMDNGYLFFDIKPVEVKINGDSIDVEMRLSEGSQATLDKIYVTGNDRTNDHVIIRELRTLPGQKFSRNDVIRTQRELAQLGYFNPETVTPNVLPNIAKETADIEWQVEERPSDQIELSGGWGGPIGFVGTLGVTFNNFSLRKIPYPKTWSPLPVGDGQKLSVRFQANGKRFQTYSVSFSEPWLGGRKPNSFGLSYSYSIQRQYLYTTSEPPLGTLGVQGITASLGRRVTWPDDYFTVSNSLSYLKYDLNNYGAGFTSTQSLGFTDGVANSLTFNTTIARNSVDQPMYPRSGSNISLTASFTPPYSAIRGQGISDLPPNEKYKWVEYHKWMFDSWYYLKLVGNLVLVNRVHFGVIGSYDKDSPGTPFERFSLGGSGLAGQNFILATDIIGLRGYADNSLRTYDQVNNITGGVIYNKFVFELRYPVSLSPTATIYLLTFAEGGNNWNVLKDYNPYNLYKSVGAGVRVFMPAFGLLGVDYGYGFDTIPGQTSRSGGQFHFSIGQQIR</sequence>
<keyword evidence="6" id="KW-0998">Cell outer membrane</keyword>
<proteinExistence type="predicted"/>
<evidence type="ECO:0000313" key="9">
    <source>
        <dbReference type="EMBL" id="WOK06433.1"/>
    </source>
</evidence>
<name>A0ABZ0IN21_9BACT</name>
<dbReference type="Pfam" id="PF07244">
    <property type="entry name" value="POTRA"/>
    <property type="match status" value="4"/>
</dbReference>
<keyword evidence="4 7" id="KW-0732">Signal</keyword>
<dbReference type="InterPro" id="IPR010827">
    <property type="entry name" value="BamA/TamA_POTRA"/>
</dbReference>
<dbReference type="InterPro" id="IPR034746">
    <property type="entry name" value="POTRA"/>
</dbReference>
<evidence type="ECO:0000256" key="3">
    <source>
        <dbReference type="ARBA" id="ARBA00022692"/>
    </source>
</evidence>
<evidence type="ECO:0000256" key="2">
    <source>
        <dbReference type="ARBA" id="ARBA00022452"/>
    </source>
</evidence>
<keyword evidence="10" id="KW-1185">Reference proteome</keyword>
<dbReference type="InterPro" id="IPR039910">
    <property type="entry name" value="D15-like"/>
</dbReference>
<gene>
    <name evidence="9" type="ORF">RT717_25490</name>
</gene>
<evidence type="ECO:0000256" key="1">
    <source>
        <dbReference type="ARBA" id="ARBA00004370"/>
    </source>
</evidence>
<evidence type="ECO:0000259" key="8">
    <source>
        <dbReference type="PROSITE" id="PS51779"/>
    </source>
</evidence>
<feature type="chain" id="PRO_5045663046" evidence="7">
    <location>
        <begin position="22"/>
        <end position="893"/>
    </location>
</feature>
<feature type="signal peptide" evidence="7">
    <location>
        <begin position="1"/>
        <end position="21"/>
    </location>
</feature>
<evidence type="ECO:0000256" key="7">
    <source>
        <dbReference type="SAM" id="SignalP"/>
    </source>
</evidence>
<dbReference type="Gene3D" id="2.40.160.50">
    <property type="entry name" value="membrane protein fhac: a member of the omp85/tpsb transporter family"/>
    <property type="match status" value="1"/>
</dbReference>
<reference evidence="9 10" key="1">
    <citation type="journal article" date="2023" name="Microbiol. Resour. Announc.">
        <title>Complete Genome Sequence of Imperialibacter roseus strain P4T.</title>
        <authorList>
            <person name="Tizabi D.R."/>
            <person name="Bachvaroff T."/>
            <person name="Hill R.T."/>
        </authorList>
    </citation>
    <scope>NUCLEOTIDE SEQUENCE [LARGE SCALE GENOMIC DNA]</scope>
    <source>
        <strain evidence="9 10">P4T</strain>
    </source>
</reference>
<dbReference type="PANTHER" id="PTHR12815:SF47">
    <property type="entry name" value="TRANSLOCATION AND ASSEMBLY MODULE SUBUNIT TAMA"/>
    <property type="match status" value="1"/>
</dbReference>
<evidence type="ECO:0000256" key="4">
    <source>
        <dbReference type="ARBA" id="ARBA00022729"/>
    </source>
</evidence>
<keyword evidence="5" id="KW-0472">Membrane</keyword>
<dbReference type="PROSITE" id="PS51779">
    <property type="entry name" value="POTRA"/>
    <property type="match status" value="2"/>
</dbReference>
<dbReference type="RefSeq" id="WP_317489156.1">
    <property type="nucleotide sequence ID" value="NZ_CP136051.1"/>
</dbReference>